<evidence type="ECO:0000313" key="2">
    <source>
        <dbReference type="Proteomes" id="UP001153332"/>
    </source>
</evidence>
<comment type="caution">
    <text evidence="1">The sequence shown here is derived from an EMBL/GenBank/DDBJ whole genome shotgun (WGS) entry which is preliminary data.</text>
</comment>
<accession>A0ACC2J260</accession>
<name>A0ACC2J260_9PEZI</name>
<sequence>MRFNLGGSSSTNSIGGERGGKSTSSWSTSDLPETSRGPRAMAASEPYAIPPRQTSSVPSLPAQVGHQVQQQEADEDDEYGDAPITMMDNDDLDDGELTMVEPLSIDDEPLKRAS</sequence>
<protein>
    <submittedName>
        <fullName evidence="1">Uncharacterized protein</fullName>
    </submittedName>
</protein>
<reference evidence="1" key="1">
    <citation type="submission" date="2022-12" db="EMBL/GenBank/DDBJ databases">
        <title>Genome Sequence of Lasiodiplodia mahajangana.</title>
        <authorList>
            <person name="Buettner E."/>
        </authorList>
    </citation>
    <scope>NUCLEOTIDE SEQUENCE</scope>
    <source>
        <strain evidence="1">VT137</strain>
    </source>
</reference>
<organism evidence="1 2">
    <name type="scientific">Lasiodiplodia mahajangana</name>
    <dbReference type="NCBI Taxonomy" id="1108764"/>
    <lineage>
        <taxon>Eukaryota</taxon>
        <taxon>Fungi</taxon>
        <taxon>Dikarya</taxon>
        <taxon>Ascomycota</taxon>
        <taxon>Pezizomycotina</taxon>
        <taxon>Dothideomycetes</taxon>
        <taxon>Dothideomycetes incertae sedis</taxon>
        <taxon>Botryosphaeriales</taxon>
        <taxon>Botryosphaeriaceae</taxon>
        <taxon>Lasiodiplodia</taxon>
    </lineage>
</organism>
<keyword evidence="2" id="KW-1185">Reference proteome</keyword>
<evidence type="ECO:0000313" key="1">
    <source>
        <dbReference type="EMBL" id="KAJ8121515.1"/>
    </source>
</evidence>
<dbReference type="EMBL" id="JAPUUL010003797">
    <property type="protein sequence ID" value="KAJ8121515.1"/>
    <property type="molecule type" value="Genomic_DNA"/>
</dbReference>
<dbReference type="Proteomes" id="UP001153332">
    <property type="component" value="Unassembled WGS sequence"/>
</dbReference>
<proteinExistence type="predicted"/>
<gene>
    <name evidence="1" type="ORF">O1611_g10085</name>
</gene>